<keyword evidence="1" id="KW-0805">Transcription regulation</keyword>
<dbReference type="Gene3D" id="1.10.10.60">
    <property type="entry name" value="Homeodomain-like"/>
    <property type="match status" value="1"/>
</dbReference>
<dbReference type="EMBL" id="JBEZFP010000078">
    <property type="protein sequence ID" value="MEU8137041.1"/>
    <property type="molecule type" value="Genomic_DNA"/>
</dbReference>
<dbReference type="Pfam" id="PF14525">
    <property type="entry name" value="AraC_binding_2"/>
    <property type="match status" value="1"/>
</dbReference>
<keyword evidence="3" id="KW-0804">Transcription</keyword>
<dbReference type="PROSITE" id="PS01124">
    <property type="entry name" value="HTH_ARAC_FAMILY_2"/>
    <property type="match status" value="1"/>
</dbReference>
<protein>
    <submittedName>
        <fullName evidence="6">AraC family transcriptional regulator</fullName>
    </submittedName>
</protein>
<dbReference type="SMART" id="SM00342">
    <property type="entry name" value="HTH_ARAC"/>
    <property type="match status" value="1"/>
</dbReference>
<dbReference type="Pfam" id="PF12833">
    <property type="entry name" value="HTH_18"/>
    <property type="match status" value="1"/>
</dbReference>
<evidence type="ECO:0000313" key="7">
    <source>
        <dbReference type="Proteomes" id="UP001551482"/>
    </source>
</evidence>
<evidence type="ECO:0000256" key="2">
    <source>
        <dbReference type="ARBA" id="ARBA00023125"/>
    </source>
</evidence>
<sequence>MDEQQNATGMPTARMLYHGDDAAALHAFTNQLLAPHDMVFHDSRPLRASFAELHSGRIAVYDLAFGTDVVLDGYEGLKGYIACIGHRGRAALTYAGSATPFSPSISSPGPVVSSRLDADTTTRLICLPRVVVDNAARVSLDGDTDTSLAFEPLIDTRRPETQAWLRLAHGFARGASGYLAASPLAVGHYEQLLVHALVALQPHNRARAGGNDVRPVTRGVLRRAMVFCEDNIDRPIQVADMAAAARVSVRTLQNEFRRRLDQTPLQYLRDLRLANAHADLRAIASGQAAGSVAEVAARWGFPERRYFTTMYARAYGQLPSDTMRRGGTADTPTVEGRKRAPAFDGRRFAGSLSPSLPCHALTGQDRGGDPPT</sequence>
<reference evidence="6 7" key="1">
    <citation type="submission" date="2024-06" db="EMBL/GenBank/DDBJ databases">
        <title>The Natural Products Discovery Center: Release of the First 8490 Sequenced Strains for Exploring Actinobacteria Biosynthetic Diversity.</title>
        <authorList>
            <person name="Kalkreuter E."/>
            <person name="Kautsar S.A."/>
            <person name="Yang D."/>
            <person name="Bader C.D."/>
            <person name="Teijaro C.N."/>
            <person name="Fluegel L."/>
            <person name="Davis C.M."/>
            <person name="Simpson J.R."/>
            <person name="Lauterbach L."/>
            <person name="Steele A.D."/>
            <person name="Gui C."/>
            <person name="Meng S."/>
            <person name="Li G."/>
            <person name="Viehrig K."/>
            <person name="Ye F."/>
            <person name="Su P."/>
            <person name="Kiefer A.F."/>
            <person name="Nichols A."/>
            <person name="Cepeda A.J."/>
            <person name="Yan W."/>
            <person name="Fan B."/>
            <person name="Jiang Y."/>
            <person name="Adhikari A."/>
            <person name="Zheng C.-J."/>
            <person name="Schuster L."/>
            <person name="Cowan T.M."/>
            <person name="Smanski M.J."/>
            <person name="Chevrette M.G."/>
            <person name="De Carvalho L.P.S."/>
            <person name="Shen B."/>
        </authorList>
    </citation>
    <scope>NUCLEOTIDE SEQUENCE [LARGE SCALE GENOMIC DNA]</scope>
    <source>
        <strain evidence="6 7">NPDC048946</strain>
    </source>
</reference>
<keyword evidence="2" id="KW-0238">DNA-binding</keyword>
<evidence type="ECO:0000256" key="4">
    <source>
        <dbReference type="SAM" id="MobiDB-lite"/>
    </source>
</evidence>
<dbReference type="Proteomes" id="UP001551482">
    <property type="component" value="Unassembled WGS sequence"/>
</dbReference>
<feature type="region of interest" description="Disordered" evidence="4">
    <location>
        <begin position="319"/>
        <end position="372"/>
    </location>
</feature>
<name>A0ABV3DMR3_9ACTN</name>
<comment type="caution">
    <text evidence="6">The sequence shown here is derived from an EMBL/GenBank/DDBJ whole genome shotgun (WGS) entry which is preliminary data.</text>
</comment>
<keyword evidence="7" id="KW-1185">Reference proteome</keyword>
<dbReference type="InterPro" id="IPR035418">
    <property type="entry name" value="AraC-bd_2"/>
</dbReference>
<dbReference type="InterPro" id="IPR009057">
    <property type="entry name" value="Homeodomain-like_sf"/>
</dbReference>
<organism evidence="6 7">
    <name type="scientific">Streptodolium elevatio</name>
    <dbReference type="NCBI Taxonomy" id="3157996"/>
    <lineage>
        <taxon>Bacteria</taxon>
        <taxon>Bacillati</taxon>
        <taxon>Actinomycetota</taxon>
        <taxon>Actinomycetes</taxon>
        <taxon>Kitasatosporales</taxon>
        <taxon>Streptomycetaceae</taxon>
        <taxon>Streptodolium</taxon>
    </lineage>
</organism>
<evidence type="ECO:0000313" key="6">
    <source>
        <dbReference type="EMBL" id="MEU8137041.1"/>
    </source>
</evidence>
<dbReference type="PANTHER" id="PTHR46796:SF12">
    <property type="entry name" value="HTH-TYPE DNA-BINDING TRANSCRIPTIONAL ACTIVATOR EUTR"/>
    <property type="match status" value="1"/>
</dbReference>
<dbReference type="PANTHER" id="PTHR46796">
    <property type="entry name" value="HTH-TYPE TRANSCRIPTIONAL ACTIVATOR RHAS-RELATED"/>
    <property type="match status" value="1"/>
</dbReference>
<dbReference type="InterPro" id="IPR050204">
    <property type="entry name" value="AraC_XylS_family_regulators"/>
</dbReference>
<evidence type="ECO:0000256" key="1">
    <source>
        <dbReference type="ARBA" id="ARBA00023015"/>
    </source>
</evidence>
<proteinExistence type="predicted"/>
<dbReference type="RefSeq" id="WP_358358326.1">
    <property type="nucleotide sequence ID" value="NZ_JBEZFP010000078.1"/>
</dbReference>
<evidence type="ECO:0000256" key="3">
    <source>
        <dbReference type="ARBA" id="ARBA00023163"/>
    </source>
</evidence>
<accession>A0ABV3DMR3</accession>
<dbReference type="SUPFAM" id="SSF46689">
    <property type="entry name" value="Homeodomain-like"/>
    <property type="match status" value="1"/>
</dbReference>
<feature type="domain" description="HTH araC/xylS-type" evidence="5">
    <location>
        <begin position="222"/>
        <end position="325"/>
    </location>
</feature>
<gene>
    <name evidence="6" type="ORF">AB0C36_26445</name>
</gene>
<evidence type="ECO:0000259" key="5">
    <source>
        <dbReference type="PROSITE" id="PS01124"/>
    </source>
</evidence>
<dbReference type="InterPro" id="IPR018060">
    <property type="entry name" value="HTH_AraC"/>
</dbReference>